<dbReference type="InterPro" id="IPR055095">
    <property type="entry name" value="NUP210_Ig_C"/>
</dbReference>
<dbReference type="SUPFAM" id="SSF49373">
    <property type="entry name" value="Invasin/intimin cell-adhesion fragments"/>
    <property type="match status" value="1"/>
</dbReference>
<reference evidence="14" key="1">
    <citation type="submission" date="2025-08" db="UniProtKB">
        <authorList>
            <consortium name="RefSeq"/>
        </authorList>
    </citation>
    <scope>IDENTIFICATION</scope>
</reference>
<dbReference type="SMART" id="SM00635">
    <property type="entry name" value="BID_2"/>
    <property type="match status" value="2"/>
</dbReference>
<dbReference type="InterPro" id="IPR056898">
    <property type="entry name" value="Ig_NUP210_6th"/>
</dbReference>
<evidence type="ECO:0000256" key="5">
    <source>
        <dbReference type="ARBA" id="ARBA00022989"/>
    </source>
</evidence>
<keyword evidence="13" id="KW-1185">Reference proteome</keyword>
<dbReference type="InterPro" id="IPR045197">
    <property type="entry name" value="NUP210-like"/>
</dbReference>
<evidence type="ECO:0000256" key="11">
    <source>
        <dbReference type="SAM" id="SignalP"/>
    </source>
</evidence>
<dbReference type="Pfam" id="PF22962">
    <property type="entry name" value="Ig_NUP210_7th"/>
    <property type="match status" value="1"/>
</dbReference>
<evidence type="ECO:0000256" key="7">
    <source>
        <dbReference type="ARBA" id="ARBA00023180"/>
    </source>
</evidence>
<evidence type="ECO:0000256" key="6">
    <source>
        <dbReference type="ARBA" id="ARBA00023136"/>
    </source>
</evidence>
<feature type="domain" description="BIG2" evidence="12">
    <location>
        <begin position="451"/>
        <end position="529"/>
    </location>
</feature>
<dbReference type="PANTHER" id="PTHR23019:SF0">
    <property type="entry name" value="NUCLEAR PORE MEMBRANE GLYCOPROTEIN 210"/>
    <property type="match status" value="1"/>
</dbReference>
<evidence type="ECO:0000256" key="1">
    <source>
        <dbReference type="ARBA" id="ARBA00004590"/>
    </source>
</evidence>
<dbReference type="Pfam" id="PF26181">
    <property type="entry name" value="Ig_NUP210_13th"/>
    <property type="match status" value="1"/>
</dbReference>
<evidence type="ECO:0000259" key="12">
    <source>
        <dbReference type="SMART" id="SM00635"/>
    </source>
</evidence>
<evidence type="ECO:0000313" key="13">
    <source>
        <dbReference type="Proteomes" id="UP000694888"/>
    </source>
</evidence>
<feature type="domain" description="BIG2" evidence="12">
    <location>
        <begin position="1078"/>
        <end position="1153"/>
    </location>
</feature>
<dbReference type="Pfam" id="PF26182">
    <property type="entry name" value="Ig_NUP210_5th"/>
    <property type="match status" value="1"/>
</dbReference>
<dbReference type="Pfam" id="PF24902">
    <property type="entry name" value="Ig_NUP210_9th"/>
    <property type="match status" value="1"/>
</dbReference>
<protein>
    <submittedName>
        <fullName evidence="14">Nuclear pore membrane glycoprotein 210</fullName>
    </submittedName>
</protein>
<keyword evidence="4 11" id="KW-0732">Signal</keyword>
<evidence type="ECO:0000256" key="4">
    <source>
        <dbReference type="ARBA" id="ARBA00022729"/>
    </source>
</evidence>
<evidence type="ECO:0000256" key="10">
    <source>
        <dbReference type="SAM" id="Phobius"/>
    </source>
</evidence>
<dbReference type="InterPro" id="IPR055094">
    <property type="entry name" value="NUP210_Ig15"/>
</dbReference>
<keyword evidence="5 10" id="KW-1133">Transmembrane helix</keyword>
<feature type="compositionally biased region" description="Low complexity" evidence="9">
    <location>
        <begin position="1859"/>
        <end position="1878"/>
    </location>
</feature>
<dbReference type="InterPro" id="IPR058779">
    <property type="entry name" value="Ig_NUP210_13th"/>
</dbReference>
<dbReference type="InterPro" id="IPR055096">
    <property type="entry name" value="Ig_NUP210_1st"/>
</dbReference>
<dbReference type="Pfam" id="PF26183">
    <property type="entry name" value="Ig_NUP210_14th"/>
    <property type="match status" value="1"/>
</dbReference>
<dbReference type="InterPro" id="IPR055097">
    <property type="entry name" value="Ig_NUP210_2nd"/>
</dbReference>
<feature type="signal peptide" evidence="11">
    <location>
        <begin position="1"/>
        <end position="28"/>
    </location>
</feature>
<dbReference type="Gene3D" id="2.60.40.1080">
    <property type="match status" value="1"/>
</dbReference>
<dbReference type="PANTHER" id="PTHR23019">
    <property type="entry name" value="NUCLEAR PORE MEMBRANE GLYCOPROTEIN GP210-RELATED"/>
    <property type="match status" value="1"/>
</dbReference>
<accession>A0ABM0JVL2</accession>
<evidence type="ECO:0000256" key="9">
    <source>
        <dbReference type="SAM" id="MobiDB-lite"/>
    </source>
</evidence>
<sequence>MAASMKPAMAPITIVFAVVISAICNVQGAKLNAPKVLLPYYSSVIANFTLQVEYSPEEAQIANCYRWRSTRPEVAQVQLINSTDGTCARTAVVSAISKTSHQMTTVVLAENKVTGEILRTNVIVGEIFRVEIETTTRLLYLEDSPEELIARGYDSEGNIFSNLEGLSFEWNLISDNETGHDVVDAHNILRIKRFTDSHYTTPKHIAPLEDKGLQGDMILVEGIRTGSAKVSARLRDPVYKNVRPNDVRIMVIANLLLSPPDAYVLRFGRVKYRVELLRHNSLKEIKMPSKQYYLEIKDDEICKLDVPTSMATALVMGSTEIVLKDRNVIVTEFFRQPSAMIHVVAPGFLAFVVLPHRKWVLETGREYEIYIEIYDTDSHKIYPSDNVRVESIFPKTYFDVFYSSINGTYHRVRTLLKGETIIDGALVSVVDDDGVEHSVRPEVKRSQDVEIYDPVTVTPAKAFFPWDPVSRCVHKYVAKADGGSGEYVWSVTDTSIASVNIKGQITTVGPGRCNVTAADAKNSAHFGVSTVQVLPPADMNFPPSKVEAATGTELVLPLAVFAKINKNLHAFTDCRQLPLNITFSDPSVFQAVPSDGQTEIELPEVGCTALTFLALRQGHTEVTATFRSKNVFLQASVTVAAYNPLKAIDPEVEAVVALGSTKEIVFLGGPQPWVLDSSKFFENLVPEKQELVRVAQTAPVSINRGVHTFVVFCHDFGEQEMELSVGNGKTAKNQFPVTETAMIRFACARPVELHLQPVLNLDPNLPPCPVAHENNLPMPVHCKKDLDLLVTITDSSGRRFDNFSSLVVDWSISSSNLADLVYVKDLRVDVDTEADGRKFLSSFQTLHPYGKTGSVLVSASVQRYKASAIKAFGKPQERISPVIKKSLELVLVEEAVLTPPSVSVFNHPSNKVTIGITHGSGYFHIEDLDSQVLQAKYNQKSRGVQVSPLKDGTQTFTVFDLCLDVTSHPLASVSVSGVGSVQVKVLEKVEVLKEVRAHVQVLDLRGEPLLASFFTLMGLRLEAASDIVALRPVHSEAGDSVTGVYTVYGAVVGHTTLTASVTLPTGQVIYSAPKPVEVFPPLRLEPKNITLIIGATLQVLAFGGPQPQSNVEFSIVDRQVSSVTSGGMLEALELGTTTVVGKAIGTDSITGEMVVYSQDDAVVNVVMLRGIRIYAPLTRLQTGTKMPVYAIGLTDHETPFTFGNAVPPLVFSWSANSKEVLQLQSVYSKSKITQPPENNFAQQVFARETGHATLKLEVRAKPDSRLQLPAGDVLYDEEQIQVFEELSLLSPAVCDGQVRITPNTDTFLKTNRDVAARVRYFILGESSDSAVRLLDNGQLRSGPIPGSAVLHVVAEEEFGLNQTLVILVKVKPVSYLMINADTTINTAPDSQLSSVPIGASLQFSVSYHDDIGEEFYATNIQLGIRCSRYDLLHVANGVDNNTLIVRAAEVGNTVLKVWDKGQPSRADYINIPVGYAIEPAQVVVTLGSLVCFESPILSDTGLAGSWYTKSNALQIEGDSGIATAKSVGRSVVAYSFSSTSTKTEITIEPIHSLTVDYAVTFLSNAAGKNRNSFFPVTFGGKSNVHGKNCSSVISKSKFSPSFIPFSCHLELTQGTLDFLISDLFSVKSLFDTEKGLHGCQVSLRPSEEASETLAVLDSNVLLRARVASSYSQPEVSSDPLSLEFLPAFYVHNYELHLTTVSPQVSVRVSASPKVISDIQVSVSDSTLVQALAPERDSTLPSVISFPIRLLDSLTLWEREQLDLWVEVSHARSGHKVKLPVFVKLIGQKPAIPNLHAYRQELSWSRLLSSTVTNYQSWFVICFIVLLTAAAVLIGYHAIVGQRMKGLGNQSGNPNVFLNQSGSSQQPSPSTSFIQQSTPIGSPSYTGRPSPTSPKLWSLSYNQQDSMSPYKRKTYSYSPNS</sequence>
<dbReference type="Pfam" id="PF25354">
    <property type="entry name" value="Ig_NUP210_16th"/>
    <property type="match status" value="1"/>
</dbReference>
<dbReference type="Pfam" id="PF26184">
    <property type="entry name" value="Ig_NUP210_8th"/>
    <property type="match status" value="1"/>
</dbReference>
<dbReference type="RefSeq" id="XP_005102575.3">
    <property type="nucleotide sequence ID" value="XM_005102518.3"/>
</dbReference>
<keyword evidence="6 10" id="KW-0472">Membrane</keyword>
<dbReference type="InterPro" id="IPR008964">
    <property type="entry name" value="Invasin/intimin_cell_adhesion"/>
</dbReference>
<feature type="compositionally biased region" description="Polar residues" evidence="9">
    <location>
        <begin position="1879"/>
        <end position="1899"/>
    </location>
</feature>
<comment type="subcellular location">
    <subcellularLocation>
        <location evidence="1">Nucleus membrane</location>
        <topology evidence="1">Single-pass membrane protein</topology>
    </subcellularLocation>
</comment>
<gene>
    <name evidence="14" type="primary">LOC101853709</name>
</gene>
<comment type="similarity">
    <text evidence="2">Belongs to the NUP210 family.</text>
</comment>
<evidence type="ECO:0000256" key="8">
    <source>
        <dbReference type="ARBA" id="ARBA00023242"/>
    </source>
</evidence>
<keyword evidence="7" id="KW-0325">Glycoprotein</keyword>
<feature type="region of interest" description="Disordered" evidence="9">
    <location>
        <begin position="1851"/>
        <end position="1899"/>
    </location>
</feature>
<dbReference type="Pfam" id="PF22963">
    <property type="entry name" value="Ig_NUP210_3rd"/>
    <property type="match status" value="1"/>
</dbReference>
<feature type="transmembrane region" description="Helical" evidence="10">
    <location>
        <begin position="1817"/>
        <end position="1838"/>
    </location>
</feature>
<dbReference type="InterPro" id="IPR055098">
    <property type="entry name" value="Ig_NUP210_3rd"/>
</dbReference>
<dbReference type="Proteomes" id="UP000694888">
    <property type="component" value="Unplaced"/>
</dbReference>
<evidence type="ECO:0000256" key="3">
    <source>
        <dbReference type="ARBA" id="ARBA00022692"/>
    </source>
</evidence>
<name>A0ABM0JVL2_APLCA</name>
<dbReference type="Pfam" id="PF22967">
    <property type="entry name" value="Ig_NUP210_1st"/>
    <property type="match status" value="1"/>
</dbReference>
<proteinExistence type="inferred from homology"/>
<keyword evidence="8" id="KW-0539">Nucleus</keyword>
<evidence type="ECO:0000256" key="2">
    <source>
        <dbReference type="ARBA" id="ARBA00007313"/>
    </source>
</evidence>
<evidence type="ECO:0000313" key="14">
    <source>
        <dbReference type="RefSeq" id="XP_005102575.3"/>
    </source>
</evidence>
<dbReference type="GeneID" id="101853709"/>
<dbReference type="InterPro" id="IPR055099">
    <property type="entry name" value="Ig_NUP210_7th"/>
</dbReference>
<dbReference type="Pfam" id="PF22969">
    <property type="entry name" value="Ig_NUP210_2nd"/>
    <property type="match status" value="1"/>
</dbReference>
<dbReference type="Pfam" id="PF22959">
    <property type="entry name" value="Ig_NUP210_15th"/>
    <property type="match status" value="1"/>
</dbReference>
<feature type="chain" id="PRO_5046295638" evidence="11">
    <location>
        <begin position="29"/>
        <end position="1920"/>
    </location>
</feature>
<dbReference type="InterPro" id="IPR056897">
    <property type="entry name" value="Ig_NUP210_4th"/>
</dbReference>
<dbReference type="Pfam" id="PF24935">
    <property type="entry name" value="Ig_NUP210_6th"/>
    <property type="match status" value="1"/>
</dbReference>
<keyword evidence="3 10" id="KW-0812">Transmembrane</keyword>
<dbReference type="Pfam" id="PF22957">
    <property type="entry name" value="NUP210_Ig"/>
    <property type="match status" value="1"/>
</dbReference>
<organism evidence="13 14">
    <name type="scientific">Aplysia californica</name>
    <name type="common">California sea hare</name>
    <dbReference type="NCBI Taxonomy" id="6500"/>
    <lineage>
        <taxon>Eukaryota</taxon>
        <taxon>Metazoa</taxon>
        <taxon>Spiralia</taxon>
        <taxon>Lophotrochozoa</taxon>
        <taxon>Mollusca</taxon>
        <taxon>Gastropoda</taxon>
        <taxon>Heterobranchia</taxon>
        <taxon>Euthyneura</taxon>
        <taxon>Tectipleura</taxon>
        <taxon>Aplysiida</taxon>
        <taxon>Aplysioidea</taxon>
        <taxon>Aplysiidae</taxon>
        <taxon>Aplysia</taxon>
    </lineage>
</organism>
<dbReference type="InterPro" id="IPR003343">
    <property type="entry name" value="Big_2"/>
</dbReference>
<dbReference type="Pfam" id="PF02368">
    <property type="entry name" value="Big_2"/>
    <property type="match status" value="1"/>
</dbReference>
<dbReference type="InterPro" id="IPR057586">
    <property type="entry name" value="Ig_NUP210_16th"/>
</dbReference>
<dbReference type="InterPro" id="IPR056899">
    <property type="entry name" value="Ig_NUP210_9th"/>
</dbReference>
<dbReference type="Pfam" id="PF24991">
    <property type="entry name" value="Ig_NUP210_4th"/>
    <property type="match status" value="1"/>
</dbReference>